<sequence>MLVTKHMRLGIIVNKSINMVTLALSVALTTPAMSFASNLSGNSHSQSVVQTSTTLEQLIEFAIANDANRTQYFAQSEAMRQSGIASATLKDPVLKVGVGGLPTDSFRLDEDPMTNVSVGLMQQFGRGSTLDLQNQKAQKQADGIEYQVDVRELEIANSIAKLWHELGFQQQSERVLTENQKLMQEMERFIQTNYAIGNSESQDLIQAQLQVSRLDEKIQANRQMQTRIISQLSEWLGSQWLASQPTIHASTTSDWTLLDSRLSAQSHSGYYALLNQHPMARMADVQIATSETQVAIAAEAYKPQFGVEAMYAHRRANNMRGEPAPDLVSAYVTMDIPLFTGNRQDKNHAAAEYQVVASKSSKDALLSQMNANVSALVMDRQNLAERLGRYQQTLLPQAEARTRAVERGYENNTAQFSDVITAASDELAIEIEALRLETDLSLVNSNLSYFLGGFNYQAERPTLATPSKQQ</sequence>
<feature type="chain" id="PRO_5009292340" evidence="2">
    <location>
        <begin position="37"/>
        <end position="470"/>
    </location>
</feature>
<proteinExistence type="inferred from homology"/>
<evidence type="ECO:0000256" key="2">
    <source>
        <dbReference type="SAM" id="SignalP"/>
    </source>
</evidence>
<reference evidence="4" key="1">
    <citation type="submission" date="2016-10" db="EMBL/GenBank/DDBJ databases">
        <authorList>
            <person name="Varghese N."/>
            <person name="Submissions S."/>
        </authorList>
    </citation>
    <scope>NUCLEOTIDE SEQUENCE [LARGE SCALE GENOMIC DNA]</scope>
    <source>
        <strain evidence="4">CGMCC 1.7062</strain>
    </source>
</reference>
<evidence type="ECO:0000313" key="4">
    <source>
        <dbReference type="Proteomes" id="UP000236721"/>
    </source>
</evidence>
<dbReference type="SUPFAM" id="SSF56954">
    <property type="entry name" value="Outer membrane efflux proteins (OEP)"/>
    <property type="match status" value="1"/>
</dbReference>
<gene>
    <name evidence="3" type="ORF">SAMN04488244_11463</name>
</gene>
<feature type="signal peptide" evidence="2">
    <location>
        <begin position="1"/>
        <end position="36"/>
    </location>
</feature>
<dbReference type="Pfam" id="PF02321">
    <property type="entry name" value="OEP"/>
    <property type="match status" value="1"/>
</dbReference>
<keyword evidence="2" id="KW-0732">Signal</keyword>
<name>A0A1H6A7C0_9VIBR</name>
<organism evidence="3 4">
    <name type="scientific">Vibrio hangzhouensis</name>
    <dbReference type="NCBI Taxonomy" id="462991"/>
    <lineage>
        <taxon>Bacteria</taxon>
        <taxon>Pseudomonadati</taxon>
        <taxon>Pseudomonadota</taxon>
        <taxon>Gammaproteobacteria</taxon>
        <taxon>Vibrionales</taxon>
        <taxon>Vibrionaceae</taxon>
        <taxon>Vibrio</taxon>
    </lineage>
</organism>
<evidence type="ECO:0000256" key="1">
    <source>
        <dbReference type="ARBA" id="ARBA00007613"/>
    </source>
</evidence>
<dbReference type="PANTHER" id="PTHR30203">
    <property type="entry name" value="OUTER MEMBRANE CATION EFFLUX PROTEIN"/>
    <property type="match status" value="1"/>
</dbReference>
<protein>
    <submittedName>
        <fullName evidence="3">Outer membrane protein TolC</fullName>
    </submittedName>
</protein>
<dbReference type="InterPro" id="IPR010131">
    <property type="entry name" value="MdtP/NodT-like"/>
</dbReference>
<evidence type="ECO:0000313" key="3">
    <source>
        <dbReference type="EMBL" id="SEG44351.1"/>
    </source>
</evidence>
<dbReference type="EMBL" id="FNVG01000014">
    <property type="protein sequence ID" value="SEG44351.1"/>
    <property type="molecule type" value="Genomic_DNA"/>
</dbReference>
<keyword evidence="4" id="KW-1185">Reference proteome</keyword>
<dbReference type="AlphaFoldDB" id="A0A1H6A7C0"/>
<dbReference type="InterPro" id="IPR003423">
    <property type="entry name" value="OMP_efflux"/>
</dbReference>
<comment type="similarity">
    <text evidence="1">Belongs to the outer membrane factor (OMF) (TC 1.B.17) family.</text>
</comment>
<accession>A0A1H6A7C0</accession>
<dbReference type="GO" id="GO:0015562">
    <property type="term" value="F:efflux transmembrane transporter activity"/>
    <property type="evidence" value="ECO:0007669"/>
    <property type="project" value="InterPro"/>
</dbReference>
<dbReference type="Proteomes" id="UP000236721">
    <property type="component" value="Unassembled WGS sequence"/>
</dbReference>
<dbReference type="Gene3D" id="1.20.1600.10">
    <property type="entry name" value="Outer membrane efflux proteins (OEP)"/>
    <property type="match status" value="1"/>
</dbReference>